<sequence>DLRPRTGLLPAATACSRWLRDGDRRTGAGPVRGAHLVDRRRRRAAGAGSGRPGVRGAAPHQAGAGRRARHGDHRHHRRAHRHRAVHRARRGGAQPAQQRVRSGPAGVPARGRHGRGGPGAVSARLRGGPGEL</sequence>
<evidence type="ECO:0000256" key="1">
    <source>
        <dbReference type="SAM" id="MobiDB-lite"/>
    </source>
</evidence>
<feature type="non-terminal residue" evidence="2">
    <location>
        <position position="1"/>
    </location>
</feature>
<evidence type="ECO:0000313" key="2">
    <source>
        <dbReference type="EMBL" id="CAA9344041.1"/>
    </source>
</evidence>
<dbReference type="EMBL" id="CADCUH010000101">
    <property type="protein sequence ID" value="CAA9344041.1"/>
    <property type="molecule type" value="Genomic_DNA"/>
</dbReference>
<feature type="non-terminal residue" evidence="2">
    <location>
        <position position="132"/>
    </location>
</feature>
<reference evidence="2" key="1">
    <citation type="submission" date="2020-02" db="EMBL/GenBank/DDBJ databases">
        <authorList>
            <person name="Meier V. D."/>
        </authorList>
    </citation>
    <scope>NUCLEOTIDE SEQUENCE</scope>
    <source>
        <strain evidence="2">AVDCRST_MAG36</strain>
    </source>
</reference>
<dbReference type="AlphaFoldDB" id="A0A6J4LWR2"/>
<name>A0A6J4LWR2_9ACTN</name>
<accession>A0A6J4LWR2</accession>
<feature type="region of interest" description="Disordered" evidence="1">
    <location>
        <begin position="21"/>
        <end position="132"/>
    </location>
</feature>
<gene>
    <name evidence="2" type="ORF">AVDCRST_MAG36-1546</name>
</gene>
<feature type="compositionally biased region" description="Low complexity" evidence="1">
    <location>
        <begin position="54"/>
        <end position="65"/>
    </location>
</feature>
<proteinExistence type="predicted"/>
<feature type="compositionally biased region" description="Basic residues" evidence="1">
    <location>
        <begin position="66"/>
        <end position="90"/>
    </location>
</feature>
<protein>
    <submittedName>
        <fullName evidence="2">Uncharacterized protein</fullName>
    </submittedName>
</protein>
<organism evidence="2">
    <name type="scientific">uncultured Nocardioidaceae bacterium</name>
    <dbReference type="NCBI Taxonomy" id="253824"/>
    <lineage>
        <taxon>Bacteria</taxon>
        <taxon>Bacillati</taxon>
        <taxon>Actinomycetota</taxon>
        <taxon>Actinomycetes</taxon>
        <taxon>Propionibacteriales</taxon>
        <taxon>Nocardioidaceae</taxon>
        <taxon>environmental samples</taxon>
    </lineage>
</organism>